<accession>A0A0D2FEZ5</accession>
<reference evidence="2 3" key="1">
    <citation type="submission" date="2015-01" db="EMBL/GenBank/DDBJ databases">
        <title>The Genome Sequence of Capronia semiimmersa CBS27337.</title>
        <authorList>
            <consortium name="The Broad Institute Genomics Platform"/>
            <person name="Cuomo C."/>
            <person name="de Hoog S."/>
            <person name="Gorbushina A."/>
            <person name="Stielow B."/>
            <person name="Teixiera M."/>
            <person name="Abouelleil A."/>
            <person name="Chapman S.B."/>
            <person name="Priest M."/>
            <person name="Young S.K."/>
            <person name="Wortman J."/>
            <person name="Nusbaum C."/>
            <person name="Birren B."/>
        </authorList>
    </citation>
    <scope>NUCLEOTIDE SEQUENCE [LARGE SCALE GENOMIC DNA]</scope>
    <source>
        <strain evidence="2 3">CBS 27337</strain>
    </source>
</reference>
<dbReference type="Gene3D" id="3.40.50.150">
    <property type="entry name" value="Vaccinia Virus protein VP39"/>
    <property type="match status" value="1"/>
</dbReference>
<dbReference type="Pfam" id="PF13489">
    <property type="entry name" value="Methyltransf_23"/>
    <property type="match status" value="1"/>
</dbReference>
<dbReference type="AlphaFoldDB" id="A0A0D2FEZ5"/>
<dbReference type="GO" id="GO:0008168">
    <property type="term" value="F:methyltransferase activity"/>
    <property type="evidence" value="ECO:0007669"/>
    <property type="project" value="TreeGrafter"/>
</dbReference>
<sequence length="336" mass="37973">MATYPQHTANIPPDEDTAETDSALGDDLSVMTQTLRSSLLESVRENGRGYHRYSSAVGEEYPLPEDEIEQARLDLQHEMMRRTFNGRLYLSPITGDLHTILDLGTGTGIWAIEMADANPQAQVLGMDLSPIQPWLVPPNVRFEVDDFNNQWTYTEPFDFIHARALVGSSQNFPRLIRQAYDHLRPGGYLEMTDVQMPFMSDDGTMAGTDLETWSNRQVEACAMMGVDTTAPSKYRQMMLDAGFQDVQEQKFKWPIGTWPRDAFFKELGNMCLVNFLTGLEGFTLRLWTGPLRMSFEAVQVFLIGVRRAVKNPRVHAYWPVYSVYGRKPSNPAGSAG</sequence>
<dbReference type="EMBL" id="KN846960">
    <property type="protein sequence ID" value="KIW65415.1"/>
    <property type="molecule type" value="Genomic_DNA"/>
</dbReference>
<gene>
    <name evidence="2" type="ORF">PV04_07678</name>
</gene>
<keyword evidence="3" id="KW-1185">Reference proteome</keyword>
<dbReference type="InterPro" id="IPR029063">
    <property type="entry name" value="SAM-dependent_MTases_sf"/>
</dbReference>
<proteinExistence type="predicted"/>
<organism evidence="2 3">
    <name type="scientific">Phialophora macrospora</name>
    <dbReference type="NCBI Taxonomy" id="1851006"/>
    <lineage>
        <taxon>Eukaryota</taxon>
        <taxon>Fungi</taxon>
        <taxon>Dikarya</taxon>
        <taxon>Ascomycota</taxon>
        <taxon>Pezizomycotina</taxon>
        <taxon>Eurotiomycetes</taxon>
        <taxon>Chaetothyriomycetidae</taxon>
        <taxon>Chaetothyriales</taxon>
        <taxon>Herpotrichiellaceae</taxon>
        <taxon>Phialophora</taxon>
    </lineage>
</organism>
<dbReference type="HOGENOM" id="CLU_010595_1_2_1"/>
<dbReference type="SUPFAM" id="SSF53335">
    <property type="entry name" value="S-adenosyl-L-methionine-dependent methyltransferases"/>
    <property type="match status" value="1"/>
</dbReference>
<protein>
    <recommendedName>
        <fullName evidence="4">Methyltransferase domain-containing protein</fullName>
    </recommendedName>
</protein>
<evidence type="ECO:0008006" key="4">
    <source>
        <dbReference type="Google" id="ProtNLM"/>
    </source>
</evidence>
<dbReference type="CDD" id="cd02440">
    <property type="entry name" value="AdoMet_MTases"/>
    <property type="match status" value="1"/>
</dbReference>
<dbReference type="Proteomes" id="UP000054266">
    <property type="component" value="Unassembled WGS sequence"/>
</dbReference>
<evidence type="ECO:0000313" key="3">
    <source>
        <dbReference type="Proteomes" id="UP000054266"/>
    </source>
</evidence>
<dbReference type="PANTHER" id="PTHR43591:SF31">
    <property type="entry name" value="LAEA-LIKE, PUTATIVE (AFU_ORTHOLOGUE AFUA_8G01930)-RELATED"/>
    <property type="match status" value="1"/>
</dbReference>
<feature type="region of interest" description="Disordered" evidence="1">
    <location>
        <begin position="1"/>
        <end position="21"/>
    </location>
</feature>
<name>A0A0D2FEZ5_9EURO</name>
<evidence type="ECO:0000313" key="2">
    <source>
        <dbReference type="EMBL" id="KIW65415.1"/>
    </source>
</evidence>
<evidence type="ECO:0000256" key="1">
    <source>
        <dbReference type="SAM" id="MobiDB-lite"/>
    </source>
</evidence>
<dbReference type="STRING" id="5601.A0A0D2FEZ5"/>
<dbReference type="PANTHER" id="PTHR43591">
    <property type="entry name" value="METHYLTRANSFERASE"/>
    <property type="match status" value="1"/>
</dbReference>